<protein>
    <submittedName>
        <fullName evidence="2">Branched-chain amino acid transport</fullName>
    </submittedName>
</protein>
<feature type="transmembrane region" description="Helical" evidence="1">
    <location>
        <begin position="36"/>
        <end position="57"/>
    </location>
</feature>
<sequence length="140" mass="15364">MNGNVHAALLVAVMAMFTMLLRFLPFLVFRKSTPPYVAYLGEVLPAAIIGMLVIYCLKNTVLVRAPFGGAGNHLCRRCNRAAVLEEKLFTEHSFRNCLLYAADSAGFLGKANRLPDWKAVLITGIMRLPAVYCLPAFSAS</sequence>
<feature type="transmembrane region" description="Helical" evidence="1">
    <location>
        <begin position="7"/>
        <end position="24"/>
    </location>
</feature>
<evidence type="ECO:0000313" key="2">
    <source>
        <dbReference type="EMBL" id="AHF26133.1"/>
    </source>
</evidence>
<organism evidence="2">
    <name type="scientific">uncultured bacterium Contigcl_1771</name>
    <dbReference type="NCBI Taxonomy" id="1393660"/>
    <lineage>
        <taxon>Bacteria</taxon>
        <taxon>environmental samples</taxon>
    </lineage>
</organism>
<accession>W0FMK0</accession>
<evidence type="ECO:0000256" key="1">
    <source>
        <dbReference type="SAM" id="Phobius"/>
    </source>
</evidence>
<keyword evidence="1" id="KW-0812">Transmembrane</keyword>
<dbReference type="InterPro" id="IPR008407">
    <property type="entry name" value="Brnchd-chn_aa_trnsp_AzlD"/>
</dbReference>
<proteinExistence type="predicted"/>
<dbReference type="EMBL" id="KC246868">
    <property type="protein sequence ID" value="AHF26133.1"/>
    <property type="molecule type" value="Genomic_DNA"/>
</dbReference>
<keyword evidence="1" id="KW-0472">Membrane</keyword>
<reference evidence="2" key="1">
    <citation type="journal article" date="2013" name="PLoS ONE">
        <title>Metagenomic insights into the carbohydrate-active enzymes carried by the microorganisms adhering to solid digesta in the rumen of cows.</title>
        <authorList>
            <person name="Wang L."/>
            <person name="Hatem A."/>
            <person name="Catalyurek U.V."/>
            <person name="Morrison M."/>
            <person name="Yu Z."/>
        </authorList>
    </citation>
    <scope>NUCLEOTIDE SEQUENCE</scope>
</reference>
<name>W0FMK0_9BACT</name>
<dbReference type="AlphaFoldDB" id="W0FMK0"/>
<keyword evidence="1" id="KW-1133">Transmembrane helix</keyword>
<dbReference type="Pfam" id="PF05437">
    <property type="entry name" value="AzlD"/>
    <property type="match status" value="1"/>
</dbReference>